<evidence type="ECO:0000313" key="2">
    <source>
        <dbReference type="EMBL" id="CAB4903129.1"/>
    </source>
</evidence>
<dbReference type="GO" id="GO:0016810">
    <property type="term" value="F:hydrolase activity, acting on carbon-nitrogen (but not peptide) bonds"/>
    <property type="evidence" value="ECO:0007669"/>
    <property type="project" value="InterPro"/>
</dbReference>
<feature type="domain" description="Amidohydrolase 3" evidence="1">
    <location>
        <begin position="50"/>
        <end position="547"/>
    </location>
</feature>
<organism evidence="2">
    <name type="scientific">freshwater metagenome</name>
    <dbReference type="NCBI Taxonomy" id="449393"/>
    <lineage>
        <taxon>unclassified sequences</taxon>
        <taxon>metagenomes</taxon>
        <taxon>ecological metagenomes</taxon>
    </lineage>
</organism>
<protein>
    <submittedName>
        <fullName evidence="2">Unannotated protein</fullName>
    </submittedName>
</protein>
<dbReference type="InterPro" id="IPR033932">
    <property type="entry name" value="YtcJ-like"/>
</dbReference>
<dbReference type="PANTHER" id="PTHR22642">
    <property type="entry name" value="IMIDAZOLONEPROPIONASE"/>
    <property type="match status" value="1"/>
</dbReference>
<accession>A0A6J7GIE2</accession>
<dbReference type="SUPFAM" id="SSF51556">
    <property type="entry name" value="Metallo-dependent hydrolases"/>
    <property type="match status" value="1"/>
</dbReference>
<dbReference type="InterPro" id="IPR011059">
    <property type="entry name" value="Metal-dep_hydrolase_composite"/>
</dbReference>
<sequence length="550" mass="58389">MPLDLALLHARVRTLDPERPTASAVGVQDGRIIVVGDDAEVRAASGPATETVDLGGAAVVPGLIDAHTHPFKGAIDARGADLTGARTLDEVRRRLAEERARVPDGGWVLGFGLGYDVLAATGVRGALIEDAVGGAPAFLLFMDLHTGLASPRALELAGVVGPVAFDEASEVVCEDGRPTGELREWAAMDLVRAAIPALTGEDRHRLYVAQLRRFAALGITGTHAMDGSLATHDTLRRLEAEGGLRTRVVAPFWITPETPRDAWQVLAGHGDAHGARWRGGVAKFFVDGVIDSGTGWLVEPDTAGDGTLPFWPDPARYREAVGFFAGHGFQCATHACGDRAVREALDAYRATGAVGVPVHPSLRAGDPAPAPGTRVQHRVEHVETIQPEDLPRFAAEGVTASMQTQHMMDLAPDRSDNWSRRLGDDRCDRAFLTRTIRESGALVALGSDWPVVGLDPREGMASARLRRDPADPGRAPYDDQALDGLQALLGYTRDAARAVGEDHRRGTIRPGLDADLTVLAEDPVDTPAADLTAVPVLLTLVAGEVVHRAG</sequence>
<dbReference type="Gene3D" id="3.20.20.140">
    <property type="entry name" value="Metal-dependent hydrolases"/>
    <property type="match status" value="1"/>
</dbReference>
<dbReference type="CDD" id="cd01300">
    <property type="entry name" value="YtcJ_like"/>
    <property type="match status" value="1"/>
</dbReference>
<dbReference type="SUPFAM" id="SSF51338">
    <property type="entry name" value="Composite domain of metallo-dependent hydrolases"/>
    <property type="match status" value="1"/>
</dbReference>
<dbReference type="InterPro" id="IPR032466">
    <property type="entry name" value="Metal_Hydrolase"/>
</dbReference>
<proteinExistence type="predicted"/>
<dbReference type="Gene3D" id="2.30.40.10">
    <property type="entry name" value="Urease, subunit C, domain 1"/>
    <property type="match status" value="1"/>
</dbReference>
<dbReference type="AlphaFoldDB" id="A0A6J7GIE2"/>
<dbReference type="EMBL" id="CAFBMK010000026">
    <property type="protein sequence ID" value="CAB4903129.1"/>
    <property type="molecule type" value="Genomic_DNA"/>
</dbReference>
<reference evidence="2" key="1">
    <citation type="submission" date="2020-05" db="EMBL/GenBank/DDBJ databases">
        <authorList>
            <person name="Chiriac C."/>
            <person name="Salcher M."/>
            <person name="Ghai R."/>
            <person name="Kavagutti S V."/>
        </authorList>
    </citation>
    <scope>NUCLEOTIDE SEQUENCE</scope>
</reference>
<dbReference type="Pfam" id="PF07969">
    <property type="entry name" value="Amidohydro_3"/>
    <property type="match status" value="1"/>
</dbReference>
<gene>
    <name evidence="2" type="ORF">UFOPK3564_00703</name>
</gene>
<evidence type="ECO:0000259" key="1">
    <source>
        <dbReference type="Pfam" id="PF07969"/>
    </source>
</evidence>
<dbReference type="InterPro" id="IPR013108">
    <property type="entry name" value="Amidohydro_3"/>
</dbReference>
<name>A0A6J7GIE2_9ZZZZ</name>
<dbReference type="PANTHER" id="PTHR22642:SF2">
    <property type="entry name" value="PROTEIN LONG AFTER FAR-RED 3"/>
    <property type="match status" value="1"/>
</dbReference>
<dbReference type="Gene3D" id="3.10.310.70">
    <property type="match status" value="1"/>
</dbReference>